<evidence type="ECO:0000259" key="3">
    <source>
        <dbReference type="Pfam" id="PF19040"/>
    </source>
</evidence>
<feature type="transmembrane region" description="Helical" evidence="1">
    <location>
        <begin position="374"/>
        <end position="395"/>
    </location>
</feature>
<evidence type="ECO:0000313" key="5">
    <source>
        <dbReference type="Proteomes" id="UP000281909"/>
    </source>
</evidence>
<gene>
    <name evidence="4" type="primary">oatA_1</name>
    <name evidence="4" type="ORF">NCTC9428_01703</name>
</gene>
<dbReference type="InterPro" id="IPR043968">
    <property type="entry name" value="SGNH"/>
</dbReference>
<keyword evidence="4" id="KW-0012">Acyltransferase</keyword>
<protein>
    <submittedName>
        <fullName evidence="4">Lipopolysaccharide modification acyltransferase</fullName>
        <ecNumber evidence="4">2.3.1.-</ecNumber>
    </submittedName>
</protein>
<feature type="transmembrane region" description="Helical" evidence="1">
    <location>
        <begin position="341"/>
        <end position="362"/>
    </location>
</feature>
<keyword evidence="4" id="KW-0808">Transferase</keyword>
<dbReference type="InterPro" id="IPR050879">
    <property type="entry name" value="Acyltransferase_3"/>
</dbReference>
<dbReference type="GO" id="GO:0016747">
    <property type="term" value="F:acyltransferase activity, transferring groups other than amino-acyl groups"/>
    <property type="evidence" value="ECO:0007669"/>
    <property type="project" value="InterPro"/>
</dbReference>
<organism evidence="4 5">
    <name type="scientific">Pseudomonas fluorescens</name>
    <dbReference type="NCBI Taxonomy" id="294"/>
    <lineage>
        <taxon>Bacteria</taxon>
        <taxon>Pseudomonadati</taxon>
        <taxon>Pseudomonadota</taxon>
        <taxon>Gammaproteobacteria</taxon>
        <taxon>Pseudomonadales</taxon>
        <taxon>Pseudomonadaceae</taxon>
        <taxon>Pseudomonas</taxon>
    </lineage>
</organism>
<dbReference type="GO" id="GO:0016020">
    <property type="term" value="C:membrane"/>
    <property type="evidence" value="ECO:0007669"/>
    <property type="project" value="TreeGrafter"/>
</dbReference>
<dbReference type="EC" id="2.3.1.-" evidence="4"/>
<feature type="transmembrane region" description="Helical" evidence="1">
    <location>
        <begin position="192"/>
        <end position="209"/>
    </location>
</feature>
<feature type="transmembrane region" description="Helical" evidence="1">
    <location>
        <begin position="221"/>
        <end position="239"/>
    </location>
</feature>
<feature type="transmembrane region" description="Helical" evidence="1">
    <location>
        <begin position="168"/>
        <end position="185"/>
    </location>
</feature>
<feature type="domain" description="SGNH" evidence="3">
    <location>
        <begin position="459"/>
        <end position="663"/>
    </location>
</feature>
<feature type="transmembrane region" description="Helical" evidence="1">
    <location>
        <begin position="56"/>
        <end position="77"/>
    </location>
</feature>
<accession>A0A448DTH0</accession>
<keyword evidence="1" id="KW-1133">Transmembrane helix</keyword>
<dbReference type="OrthoDB" id="9767863at2"/>
<keyword evidence="1" id="KW-0812">Transmembrane</keyword>
<dbReference type="PANTHER" id="PTHR23028">
    <property type="entry name" value="ACETYLTRANSFERASE"/>
    <property type="match status" value="1"/>
</dbReference>
<keyword evidence="1" id="KW-0472">Membrane</keyword>
<dbReference type="Proteomes" id="UP000281909">
    <property type="component" value="Chromosome"/>
</dbReference>
<dbReference type="Pfam" id="PF19040">
    <property type="entry name" value="SGNH"/>
    <property type="match status" value="1"/>
</dbReference>
<evidence type="ECO:0000259" key="2">
    <source>
        <dbReference type="Pfam" id="PF01757"/>
    </source>
</evidence>
<name>A0A448DTH0_PSEFL</name>
<proteinExistence type="predicted"/>
<dbReference type="Pfam" id="PF01757">
    <property type="entry name" value="Acyl_transf_3"/>
    <property type="match status" value="1"/>
</dbReference>
<dbReference type="GO" id="GO:0009103">
    <property type="term" value="P:lipopolysaccharide biosynthetic process"/>
    <property type="evidence" value="ECO:0007669"/>
    <property type="project" value="TreeGrafter"/>
</dbReference>
<feature type="transmembrane region" description="Helical" evidence="1">
    <location>
        <begin position="309"/>
        <end position="335"/>
    </location>
</feature>
<dbReference type="PANTHER" id="PTHR23028:SF53">
    <property type="entry name" value="ACYL_TRANSF_3 DOMAIN-CONTAINING PROTEIN"/>
    <property type="match status" value="1"/>
</dbReference>
<dbReference type="AlphaFoldDB" id="A0A448DTH0"/>
<evidence type="ECO:0000256" key="1">
    <source>
        <dbReference type="SAM" id="Phobius"/>
    </source>
</evidence>
<feature type="transmembrane region" description="Helical" evidence="1">
    <location>
        <begin position="251"/>
        <end position="270"/>
    </location>
</feature>
<sequence length="681" mass="76098">MGSSVSFELMSKQASSGSKSVIDNQHLSYRPDIDGMRALAILAVVIYHAFPQFATGGFVGVDIFFVISGYLISSIIFKGVSANDFSLVDFYERRVRRIFPALLLVLFSTFITGAVVLMGGEYVTLSKHIIAGISFVQNLVMYTESGYFDATVETKPLMHLWSLGIEEQFYLLFPVSIIIFSKLGIRKLCAPALALACVCSFGFGLYYMSDMPAGVFFLPQFRVWELLFGSLLAYMTVFNAHHLRIFMTKPVCNSASLVGSGLLIAAVSLIDKNKQFPGYWALLPVLGSTLLIFSGPDAWVNKRILASRWLIFIGLISYPLYLWHWPIFSFCYIFLSGTPSVTLRVALVVSAVILAWLTYRFVELPLRRYISGRVAVKSLVWLAISFTGVAAITILQQGFPLRHDEKQQFADYFENSKPDWRYFKANDIPGKFRYDCDWYNMDAFIRGSASNTPVPNIAEKCFKSKSDKKIMFWGDSHAQQYIYGVTHELPRDIAILSVASSGCLPNLPDFDASAAEYCKKSNKFAIQAIKDQKPDVVIIAQVLWHDVSSSLPQLAAALTSYGVKHVIVMGPVPLWDGRLNQIVLQKYWGSTPIYLKDELVKNVLDSDILLKGKYGAGQGGFQYVSMIDLLCTDKGCRTYIGADRKTGMTTFDNSHLSPVASIYTAQTLLVPLIIKNIEEEE</sequence>
<feature type="transmembrane region" description="Helical" evidence="1">
    <location>
        <begin position="98"/>
        <end position="118"/>
    </location>
</feature>
<dbReference type="RefSeq" id="WP_126361628.1">
    <property type="nucleotide sequence ID" value="NZ_LR134318.1"/>
</dbReference>
<feature type="transmembrane region" description="Helical" evidence="1">
    <location>
        <begin position="276"/>
        <end position="297"/>
    </location>
</feature>
<dbReference type="EMBL" id="LR134318">
    <property type="protein sequence ID" value="VEF10116.1"/>
    <property type="molecule type" value="Genomic_DNA"/>
</dbReference>
<feature type="domain" description="Acyltransferase 3" evidence="2">
    <location>
        <begin position="32"/>
        <end position="360"/>
    </location>
</feature>
<evidence type="ECO:0000313" key="4">
    <source>
        <dbReference type="EMBL" id="VEF10116.1"/>
    </source>
</evidence>
<reference evidence="4 5" key="1">
    <citation type="submission" date="2018-12" db="EMBL/GenBank/DDBJ databases">
        <authorList>
            <consortium name="Pathogen Informatics"/>
        </authorList>
    </citation>
    <scope>NUCLEOTIDE SEQUENCE [LARGE SCALE GENOMIC DNA]</scope>
    <source>
        <strain evidence="4 5">NCTC9428</strain>
    </source>
</reference>
<dbReference type="InterPro" id="IPR002656">
    <property type="entry name" value="Acyl_transf_3_dom"/>
</dbReference>